<organism evidence="3">
    <name type="scientific">Leptocylindrus danicus</name>
    <dbReference type="NCBI Taxonomy" id="163516"/>
    <lineage>
        <taxon>Eukaryota</taxon>
        <taxon>Sar</taxon>
        <taxon>Stramenopiles</taxon>
        <taxon>Ochrophyta</taxon>
        <taxon>Bacillariophyta</taxon>
        <taxon>Coscinodiscophyceae</taxon>
        <taxon>Chaetocerotophycidae</taxon>
        <taxon>Leptocylindrales</taxon>
        <taxon>Leptocylindraceae</taxon>
        <taxon>Leptocylindrus</taxon>
    </lineage>
</organism>
<dbReference type="EMBL" id="HBGY01032480">
    <property type="protein sequence ID" value="CAD9612067.1"/>
    <property type="molecule type" value="Transcribed_RNA"/>
</dbReference>
<gene>
    <name evidence="3" type="ORF">LDAN0321_LOCUS20310</name>
</gene>
<proteinExistence type="predicted"/>
<reference evidence="3" key="1">
    <citation type="submission" date="2021-01" db="EMBL/GenBank/DDBJ databases">
        <authorList>
            <person name="Corre E."/>
            <person name="Pelletier E."/>
            <person name="Niang G."/>
            <person name="Scheremetjew M."/>
            <person name="Finn R."/>
            <person name="Kale V."/>
            <person name="Holt S."/>
            <person name="Cochrane G."/>
            <person name="Meng A."/>
            <person name="Brown T."/>
            <person name="Cohen L."/>
        </authorList>
    </citation>
    <scope>NUCLEOTIDE SEQUENCE</scope>
    <source>
        <strain evidence="3">B650</strain>
    </source>
</reference>
<feature type="compositionally biased region" description="Basic and acidic residues" evidence="2">
    <location>
        <begin position="29"/>
        <end position="42"/>
    </location>
</feature>
<evidence type="ECO:0000256" key="2">
    <source>
        <dbReference type="SAM" id="MobiDB-lite"/>
    </source>
</evidence>
<protein>
    <submittedName>
        <fullName evidence="3">Uncharacterized protein</fullName>
    </submittedName>
</protein>
<keyword evidence="1" id="KW-0175">Coiled coil</keyword>
<accession>A0A7S2LQX2</accession>
<dbReference type="AlphaFoldDB" id="A0A7S2LQX2"/>
<evidence type="ECO:0000313" key="3">
    <source>
        <dbReference type="EMBL" id="CAD9612067.1"/>
    </source>
</evidence>
<feature type="coiled-coil region" evidence="1">
    <location>
        <begin position="172"/>
        <end position="253"/>
    </location>
</feature>
<feature type="region of interest" description="Disordered" evidence="2">
    <location>
        <begin position="1"/>
        <end position="48"/>
    </location>
</feature>
<sequence length="259" mass="29934">MKPPVPRSSRLGGSSNENKDALGSYESSSHIDDKEESKKEELSETQQEVRQMIKDVVDSGSKNKLAKKSSREHIDESDDSFYFMHGESFGIDDENKNGTLDLEKLNCMTIDDDFMDSSSMPTEIPGLNLYEKSSNLSYSEAENESTVQMNDRKSLSVKNRERCICPKEYQLREVEQKMVEALKGKIDILKQQTKQRQNNLSIAKNELKKKIAILQRCYSELSRQEKGLHRLYKKKEEKMLREGKKELKATRRMLVIHRS</sequence>
<name>A0A7S2LQX2_9STRA</name>
<evidence type="ECO:0000256" key="1">
    <source>
        <dbReference type="SAM" id="Coils"/>
    </source>
</evidence>